<feature type="compositionally biased region" description="Basic and acidic residues" evidence="1">
    <location>
        <begin position="25"/>
        <end position="41"/>
    </location>
</feature>
<feature type="non-terminal residue" evidence="2">
    <location>
        <position position="1"/>
    </location>
</feature>
<feature type="compositionally biased region" description="Basic residues" evidence="1">
    <location>
        <begin position="124"/>
        <end position="137"/>
    </location>
</feature>
<evidence type="ECO:0000313" key="2">
    <source>
        <dbReference type="EMBL" id="CAA9447386.1"/>
    </source>
</evidence>
<sequence length="148" mass="15453">DGRHRRPWGDGRTVGATRGLVEGRAGLRDRPDAGRGSDRGSRPRRGSLAGGPAAPDRGRPLRLRHRNGNRLRPSPPGEGRGGGGGRRGVCPGHPGLGCGMGELAAAHRRPQSTLDPAHAQGPAARHRPRGVRCRLGPHKPGTGSEAIM</sequence>
<accession>A0A6J4QRJ2</accession>
<feature type="compositionally biased region" description="Gly residues" evidence="1">
    <location>
        <begin position="78"/>
        <end position="87"/>
    </location>
</feature>
<proteinExistence type="predicted"/>
<feature type="non-terminal residue" evidence="2">
    <location>
        <position position="148"/>
    </location>
</feature>
<organism evidence="2">
    <name type="scientific">uncultured Rubrobacteraceae bacterium</name>
    <dbReference type="NCBI Taxonomy" id="349277"/>
    <lineage>
        <taxon>Bacteria</taxon>
        <taxon>Bacillati</taxon>
        <taxon>Actinomycetota</taxon>
        <taxon>Rubrobacteria</taxon>
        <taxon>Rubrobacterales</taxon>
        <taxon>Rubrobacteraceae</taxon>
        <taxon>environmental samples</taxon>
    </lineage>
</organism>
<protein>
    <submittedName>
        <fullName evidence="2">Uncharacterized protein</fullName>
    </submittedName>
</protein>
<evidence type="ECO:0000256" key="1">
    <source>
        <dbReference type="SAM" id="MobiDB-lite"/>
    </source>
</evidence>
<feature type="compositionally biased region" description="Basic residues" evidence="1">
    <location>
        <begin position="60"/>
        <end position="69"/>
    </location>
</feature>
<reference evidence="2" key="1">
    <citation type="submission" date="2020-02" db="EMBL/GenBank/DDBJ databases">
        <authorList>
            <person name="Meier V. D."/>
        </authorList>
    </citation>
    <scope>NUCLEOTIDE SEQUENCE</scope>
    <source>
        <strain evidence="2">AVDCRST_MAG58</strain>
    </source>
</reference>
<gene>
    <name evidence="2" type="ORF">AVDCRST_MAG58-428</name>
</gene>
<dbReference type="EMBL" id="CADCVF010000012">
    <property type="protein sequence ID" value="CAA9447386.1"/>
    <property type="molecule type" value="Genomic_DNA"/>
</dbReference>
<dbReference type="AlphaFoldDB" id="A0A6J4QRJ2"/>
<feature type="region of interest" description="Disordered" evidence="1">
    <location>
        <begin position="1"/>
        <end position="148"/>
    </location>
</feature>
<name>A0A6J4QRJ2_9ACTN</name>